<feature type="domain" description="AMP-binding enzyme C-terminal" evidence="8">
    <location>
        <begin position="961"/>
        <end position="1035"/>
    </location>
</feature>
<dbReference type="GO" id="GO:0005524">
    <property type="term" value="F:ATP binding"/>
    <property type="evidence" value="ECO:0007669"/>
    <property type="project" value="InterPro"/>
</dbReference>
<keyword evidence="3" id="KW-0770">Synapse</keyword>
<keyword evidence="2" id="KW-0597">Phosphoprotein</keyword>
<dbReference type="Pfam" id="PF00501">
    <property type="entry name" value="AMP-binding"/>
    <property type="match status" value="1"/>
</dbReference>
<dbReference type="SUPFAM" id="SSF56801">
    <property type="entry name" value="Acetyl-CoA synthetase-like"/>
    <property type="match status" value="1"/>
</dbReference>
<evidence type="ECO:0000256" key="2">
    <source>
        <dbReference type="ARBA" id="ARBA00022553"/>
    </source>
</evidence>
<protein>
    <submittedName>
        <fullName evidence="9">Uncharacterized protein</fullName>
    </submittedName>
</protein>
<dbReference type="Gene3D" id="3.30.1490.20">
    <property type="entry name" value="ATP-grasp fold, A domain"/>
    <property type="match status" value="1"/>
</dbReference>
<feature type="domain" description="Synapsin ATP-binding" evidence="7">
    <location>
        <begin position="192"/>
        <end position="393"/>
    </location>
</feature>
<dbReference type="InterPro" id="IPR025110">
    <property type="entry name" value="AMP-bd_C"/>
</dbReference>
<evidence type="ECO:0000313" key="9">
    <source>
        <dbReference type="EMBL" id="CAF0951555.1"/>
    </source>
</evidence>
<dbReference type="AlphaFoldDB" id="A0A814DA58"/>
<dbReference type="FunFam" id="3.40.50.20:FF:000008">
    <property type="entry name" value="Synapsin III"/>
    <property type="match status" value="1"/>
</dbReference>
<dbReference type="InterPro" id="IPR013815">
    <property type="entry name" value="ATP_grasp_subdomain_1"/>
</dbReference>
<dbReference type="InterPro" id="IPR000873">
    <property type="entry name" value="AMP-dep_synth/lig_dom"/>
</dbReference>
<comment type="subcellular location">
    <subcellularLocation>
        <location evidence="4">Synapse</location>
    </subcellularLocation>
</comment>
<name>A0A814DA58_9BILA</name>
<evidence type="ECO:0000256" key="3">
    <source>
        <dbReference type="ARBA" id="ARBA00023018"/>
    </source>
</evidence>
<organism evidence="9 10">
    <name type="scientific">Rotaria sordida</name>
    <dbReference type="NCBI Taxonomy" id="392033"/>
    <lineage>
        <taxon>Eukaryota</taxon>
        <taxon>Metazoa</taxon>
        <taxon>Spiralia</taxon>
        <taxon>Gnathifera</taxon>
        <taxon>Rotifera</taxon>
        <taxon>Eurotatoria</taxon>
        <taxon>Bdelloidea</taxon>
        <taxon>Philodinida</taxon>
        <taxon>Philodinidae</taxon>
        <taxon>Rotaria</taxon>
    </lineage>
</organism>
<dbReference type="InterPro" id="IPR045851">
    <property type="entry name" value="AMP-bd_C_sf"/>
</dbReference>
<dbReference type="Pfam" id="PF13193">
    <property type="entry name" value="AMP-binding_C"/>
    <property type="match status" value="1"/>
</dbReference>
<feature type="domain" description="AMP-dependent synthetase/ligase" evidence="5">
    <location>
        <begin position="518"/>
        <end position="910"/>
    </location>
</feature>
<dbReference type="FunFam" id="3.30.470.20:FF:000059">
    <property type="entry name" value="Synapsin-3"/>
    <property type="match status" value="1"/>
</dbReference>
<keyword evidence="10" id="KW-1185">Reference proteome</keyword>
<dbReference type="Pfam" id="PF02078">
    <property type="entry name" value="Synapsin"/>
    <property type="match status" value="1"/>
</dbReference>
<dbReference type="GO" id="GO:0030672">
    <property type="term" value="C:synaptic vesicle membrane"/>
    <property type="evidence" value="ECO:0007669"/>
    <property type="project" value="TreeGrafter"/>
</dbReference>
<evidence type="ECO:0000313" key="10">
    <source>
        <dbReference type="Proteomes" id="UP000663870"/>
    </source>
</evidence>
<dbReference type="Gene3D" id="3.30.300.30">
    <property type="match status" value="1"/>
</dbReference>
<evidence type="ECO:0000259" key="7">
    <source>
        <dbReference type="Pfam" id="PF02750"/>
    </source>
</evidence>
<comment type="caution">
    <text evidence="9">The sequence shown here is derived from an EMBL/GenBank/DDBJ whole genome shotgun (WGS) entry which is preliminary data.</text>
</comment>
<dbReference type="InterPro" id="IPR020845">
    <property type="entry name" value="AMP-binding_CS"/>
</dbReference>
<evidence type="ECO:0000259" key="5">
    <source>
        <dbReference type="Pfam" id="PF00501"/>
    </source>
</evidence>
<comment type="similarity">
    <text evidence="1">Belongs to the synapsin family.</text>
</comment>
<dbReference type="SUPFAM" id="SSF56059">
    <property type="entry name" value="Glutathione synthetase ATP-binding domain-like"/>
    <property type="match status" value="1"/>
</dbReference>
<reference evidence="9" key="1">
    <citation type="submission" date="2021-02" db="EMBL/GenBank/DDBJ databases">
        <authorList>
            <person name="Nowell W R."/>
        </authorList>
    </citation>
    <scope>NUCLEOTIDE SEQUENCE</scope>
</reference>
<dbReference type="PANTHER" id="PTHR10841:SF17">
    <property type="entry name" value="SYNAPSIN"/>
    <property type="match status" value="1"/>
</dbReference>
<dbReference type="InterPro" id="IPR020897">
    <property type="entry name" value="Synapsin_pre-ATP-grasp_dom"/>
</dbReference>
<dbReference type="InterPro" id="IPR020898">
    <property type="entry name" value="Synapsin_ATP-bd_dom"/>
</dbReference>
<dbReference type="SUPFAM" id="SSF52440">
    <property type="entry name" value="PreATP-grasp domain"/>
    <property type="match status" value="1"/>
</dbReference>
<dbReference type="Gene3D" id="3.40.50.980">
    <property type="match status" value="2"/>
</dbReference>
<dbReference type="PRINTS" id="PR01368">
    <property type="entry name" value="SYNAPSIN"/>
</dbReference>
<dbReference type="Gene3D" id="2.30.38.10">
    <property type="entry name" value="Luciferase, Domain 3"/>
    <property type="match status" value="1"/>
</dbReference>
<dbReference type="InterPro" id="IPR016185">
    <property type="entry name" value="PreATP-grasp_dom_sf"/>
</dbReference>
<evidence type="ECO:0000259" key="8">
    <source>
        <dbReference type="Pfam" id="PF13193"/>
    </source>
</evidence>
<gene>
    <name evidence="9" type="ORF">JXQ802_LOCUS11711</name>
</gene>
<evidence type="ECO:0000256" key="1">
    <source>
        <dbReference type="ARBA" id="ARBA00008243"/>
    </source>
</evidence>
<dbReference type="Gene3D" id="3.40.50.20">
    <property type="match status" value="1"/>
</dbReference>
<dbReference type="Pfam" id="PF02750">
    <property type="entry name" value="Synapsin_C"/>
    <property type="match status" value="1"/>
</dbReference>
<dbReference type="EMBL" id="CAJNOL010000234">
    <property type="protein sequence ID" value="CAF0951555.1"/>
    <property type="molecule type" value="Genomic_DNA"/>
</dbReference>
<dbReference type="PROSITE" id="PS00455">
    <property type="entry name" value="AMP_BINDING"/>
    <property type="match status" value="1"/>
</dbReference>
<feature type="domain" description="Synapsin pre-ATP-grasp" evidence="6">
    <location>
        <begin position="90"/>
        <end position="190"/>
    </location>
</feature>
<proteinExistence type="inferred from homology"/>
<sequence length="1058" mass="120798">MMDYIKRRFSLEDLQNESTDTIMTRSTLLDSHMNIPSRQSILESKLIPYRNVSRHSAGNILYPNPFSNIGKDAVNQQTEIELRSSQSILKEKSKLLFVIDDEQIDWSKYFQNKKIFADYDIHVEQAQFKEINLSAYSDGGILINIDVYRNGKHIVRSFCPDFVLVRQYVTDINVDWINIILGMQYGAVPSINSMRALYNFRDKPWIFAELLKIQQRLGAEQFPLINQVFYPNHRKMFISPQFPSVIKIGQAHQGLGKIKIENSYDYHDLTSIISMSKCYSTIEPYINGQCDIYIQKIGNNYKAFSRKSLSGNWKANIGSSIVKQIEMTDRYHLWIDEVSQLFGGLDICAIEVIKSISGKEYIIEINDCTMQLLNETQEEDCRSIAELIMHKMQIYCRPDQQLSILTRIPSFEELPKLPQNNEFKINQNEKIRQKTNTTNTQDTLTNLKKSRIMLSQSSRLWTSYRLLYPSIINFSSRCSLTITKVSIPSTKLTKSYYYHASEVPLLYHTIGQHLDNLAFEHPDHQCYVFKGEGNKRYTYKSFLDEVDSLATSLIELGYEKNDRLAVWLPNTSENCVITYAASKVGVIKVNINPAYMDRELTYCLNKVGCKGLVMRPNVKIIDCIKIINRLIPELSQTKGEINAQALPTLKHIILTPSDNGKSVSLPQGMHCYTDLIRKGANSKQEERRTRQSQLDGDTPLAIFYTSGTTGQPKAATLTNYNMLNNNFHLCYLYPELMSHVCCPIPTFHIFGEIAGTLNINAPKYLTTFPSILPDTVETMRAIHEEKCTALIGAPIIFRDILAHPKRKEFDMSSLLFGILGAAPVNPALVEQLEREIPIKTISQGYGQTENSASMAMSVFAEDDKKRRYSSVGKALPRIEMKIADSHGRILPIGQEGEICARGFNIMKGYFGDDEKTRETITSSGWLRTGDLGFMDDHGYVYYRSRQKEMVIVGGINVYPIEVENFLLEHPNIAEAQVFGMPDKRYGEVLCAWIKLKPGTKINDVEEVRQFLSSKVAFFKVPKHIRIIESFLPFTTPTGKIQKFKLTEAMVKHMSTSST</sequence>
<accession>A0A814DA58</accession>
<dbReference type="GO" id="GO:0007269">
    <property type="term" value="P:neurotransmitter secretion"/>
    <property type="evidence" value="ECO:0007669"/>
    <property type="project" value="InterPro"/>
</dbReference>
<dbReference type="InterPro" id="IPR001359">
    <property type="entry name" value="Synapsin"/>
</dbReference>
<dbReference type="PANTHER" id="PTHR10841">
    <property type="entry name" value="SYNAPSIN"/>
    <property type="match status" value="1"/>
</dbReference>
<dbReference type="Gene3D" id="3.30.470.20">
    <property type="entry name" value="ATP-grasp fold, B domain"/>
    <property type="match status" value="1"/>
</dbReference>
<evidence type="ECO:0000256" key="4">
    <source>
        <dbReference type="ARBA" id="ARBA00034103"/>
    </source>
</evidence>
<dbReference type="Proteomes" id="UP000663870">
    <property type="component" value="Unassembled WGS sequence"/>
</dbReference>
<evidence type="ECO:0000259" key="6">
    <source>
        <dbReference type="Pfam" id="PF02078"/>
    </source>
</evidence>